<reference evidence="4" key="1">
    <citation type="submission" date="2016-06" db="UniProtKB">
        <authorList>
            <consortium name="WormBaseParasite"/>
        </authorList>
    </citation>
    <scope>IDENTIFICATION</scope>
</reference>
<dbReference type="PANTHER" id="PTHR13538">
    <property type="entry name" value="N-ACETYLTRANSFERASE 6"/>
    <property type="match status" value="1"/>
</dbReference>
<feature type="domain" description="N-acetyltransferase" evidence="1">
    <location>
        <begin position="3"/>
        <end position="141"/>
    </location>
</feature>
<dbReference type="Proteomes" id="UP000270296">
    <property type="component" value="Unassembled WGS sequence"/>
</dbReference>
<dbReference type="OrthoDB" id="329272at2759"/>
<dbReference type="AlphaFoldDB" id="A0A183IK81"/>
<dbReference type="WBParaSite" id="SBAD_0000420801-mRNA-1">
    <property type="protein sequence ID" value="SBAD_0000420801-mRNA-1"/>
    <property type="gene ID" value="SBAD_0000420801"/>
</dbReference>
<keyword evidence="3" id="KW-1185">Reference proteome</keyword>
<protein>
    <submittedName>
        <fullName evidence="4">N-acetyltransferase domain-containing protein</fullName>
    </submittedName>
</protein>
<dbReference type="PROSITE" id="PS51186">
    <property type="entry name" value="GNAT"/>
    <property type="match status" value="1"/>
</dbReference>
<evidence type="ECO:0000259" key="1">
    <source>
        <dbReference type="PROSITE" id="PS51186"/>
    </source>
</evidence>
<sequence length="221" mass="24696">MEILVLHQNPKYKAKCIELLNSEWPRSEYARSLSFEKNNDDLPVSLVLVRREDDKVIGHSRLCRIPGLAGWCLVESVVVAKDERRKGYGRKLMHASECFARDSAFHTIYLTTHDQVAFYEDCGYKPCTPLITVGSSSKLLEGARFSKLLARLQQTSDHLETLSTEESHPQQLSVSVSSSGSSHVLNDCSSVPAPPPLPPTSLERSNFIRFSTATVSMKKCL</sequence>
<dbReference type="InterPro" id="IPR016181">
    <property type="entry name" value="Acyl_CoA_acyltransferase"/>
</dbReference>
<evidence type="ECO:0000313" key="3">
    <source>
        <dbReference type="Proteomes" id="UP000270296"/>
    </source>
</evidence>
<dbReference type="Gene3D" id="3.40.630.30">
    <property type="match status" value="1"/>
</dbReference>
<proteinExistence type="predicted"/>
<dbReference type="PANTHER" id="PTHR13538:SF4">
    <property type="entry name" value="N-ALPHA-ACETYLTRANSFERASE 80"/>
    <property type="match status" value="1"/>
</dbReference>
<dbReference type="InterPro" id="IPR000182">
    <property type="entry name" value="GNAT_dom"/>
</dbReference>
<dbReference type="SUPFAM" id="SSF55729">
    <property type="entry name" value="Acyl-CoA N-acyltransferases (Nat)"/>
    <property type="match status" value="1"/>
</dbReference>
<evidence type="ECO:0000313" key="4">
    <source>
        <dbReference type="WBParaSite" id="SBAD_0000420801-mRNA-1"/>
    </source>
</evidence>
<accession>A0A183IK81</accession>
<dbReference type="InterPro" id="IPR039840">
    <property type="entry name" value="NAA80"/>
</dbReference>
<dbReference type="GO" id="GO:0005737">
    <property type="term" value="C:cytoplasm"/>
    <property type="evidence" value="ECO:0007669"/>
    <property type="project" value="TreeGrafter"/>
</dbReference>
<dbReference type="Pfam" id="PF00583">
    <property type="entry name" value="Acetyltransf_1"/>
    <property type="match status" value="1"/>
</dbReference>
<dbReference type="CDD" id="cd04301">
    <property type="entry name" value="NAT_SF"/>
    <property type="match status" value="1"/>
</dbReference>
<organism evidence="4">
    <name type="scientific">Soboliphyme baturini</name>
    <dbReference type="NCBI Taxonomy" id="241478"/>
    <lineage>
        <taxon>Eukaryota</taxon>
        <taxon>Metazoa</taxon>
        <taxon>Ecdysozoa</taxon>
        <taxon>Nematoda</taxon>
        <taxon>Enoplea</taxon>
        <taxon>Dorylaimia</taxon>
        <taxon>Dioctophymatida</taxon>
        <taxon>Dioctophymatoidea</taxon>
        <taxon>Soboliphymatidae</taxon>
        <taxon>Soboliphyme</taxon>
    </lineage>
</organism>
<dbReference type="EMBL" id="UZAM01008078">
    <property type="protein sequence ID" value="VDP03113.1"/>
    <property type="molecule type" value="Genomic_DNA"/>
</dbReference>
<name>A0A183IK81_9BILA</name>
<dbReference type="GO" id="GO:0008080">
    <property type="term" value="F:N-acetyltransferase activity"/>
    <property type="evidence" value="ECO:0007669"/>
    <property type="project" value="InterPro"/>
</dbReference>
<dbReference type="GO" id="GO:1905502">
    <property type="term" value="F:acetyl-CoA binding"/>
    <property type="evidence" value="ECO:0007669"/>
    <property type="project" value="TreeGrafter"/>
</dbReference>
<gene>
    <name evidence="2" type="ORF">SBAD_LOCUS4027</name>
</gene>
<evidence type="ECO:0000313" key="2">
    <source>
        <dbReference type="EMBL" id="VDP03113.1"/>
    </source>
</evidence>
<reference evidence="2 3" key="2">
    <citation type="submission" date="2018-11" db="EMBL/GenBank/DDBJ databases">
        <authorList>
            <consortium name="Pathogen Informatics"/>
        </authorList>
    </citation>
    <scope>NUCLEOTIDE SEQUENCE [LARGE SCALE GENOMIC DNA]</scope>
</reference>